<reference evidence="3 4" key="1">
    <citation type="submission" date="2017-02" db="EMBL/GenBank/DDBJ databases">
        <authorList>
            <person name="Peterson S.W."/>
        </authorList>
    </citation>
    <scope>NUCLEOTIDE SEQUENCE [LARGE SCALE GENOMIC DNA]</scope>
    <source>
        <strain evidence="3 4">CECT 9189</strain>
    </source>
</reference>
<evidence type="ECO:0000256" key="1">
    <source>
        <dbReference type="SAM" id="Coils"/>
    </source>
</evidence>
<evidence type="ECO:0000313" key="3">
    <source>
        <dbReference type="EMBL" id="SKA52948.1"/>
    </source>
</evidence>
<protein>
    <recommendedName>
        <fullName evidence="2">Defence against restriction A N-terminal domain-containing protein</fullName>
    </recommendedName>
</protein>
<evidence type="ECO:0000259" key="2">
    <source>
        <dbReference type="Pfam" id="PF18788"/>
    </source>
</evidence>
<name>A0A1T4UK49_9GAMM</name>
<organism evidence="3 4">
    <name type="scientific">Photobacterium toruni</name>
    <dbReference type="NCBI Taxonomy" id="1935446"/>
    <lineage>
        <taxon>Bacteria</taxon>
        <taxon>Pseudomonadati</taxon>
        <taxon>Pseudomonadota</taxon>
        <taxon>Gammaproteobacteria</taxon>
        <taxon>Vibrionales</taxon>
        <taxon>Vibrionaceae</taxon>
        <taxon>Photobacterium</taxon>
    </lineage>
</organism>
<accession>A0A1T4UK49</accession>
<sequence length="198" mass="22256">MKYLSFDFDQFNEKGLKKVIDEFQNQNLSVTSVEADNKPKRQSGVQTKKATLHFSDGQKLVLQATAQGSIFQVRLNTRVIPVKYVDDLKKAITEIATKVKSNSKQFQNTLQKRAVRSSNRTDANSKAKTSLKAQIALANADKEDLLSTVIKSRQEKVTLNDLLSEKQNSKEKVTLQLNQASNETLELLAEIEKLKDAD</sequence>
<dbReference type="OrthoDB" id="5904165at2"/>
<dbReference type="EMBL" id="FUWP01000025">
    <property type="protein sequence ID" value="SKA52948.1"/>
    <property type="molecule type" value="Genomic_DNA"/>
</dbReference>
<gene>
    <name evidence="3" type="ORF">CZ814_03374</name>
</gene>
<feature type="domain" description="Defence against restriction A N-terminal" evidence="2">
    <location>
        <begin position="7"/>
        <end position="103"/>
    </location>
</feature>
<dbReference type="AlphaFoldDB" id="A0A1T4UK49"/>
<dbReference type="InterPro" id="IPR041140">
    <property type="entry name" value="DarA_N"/>
</dbReference>
<keyword evidence="1" id="KW-0175">Coiled coil</keyword>
<proteinExistence type="predicted"/>
<dbReference type="Pfam" id="PF18788">
    <property type="entry name" value="DarA_N"/>
    <property type="match status" value="1"/>
</dbReference>
<dbReference type="RefSeq" id="WP_080176089.1">
    <property type="nucleotide sequence ID" value="NZ_AP024857.1"/>
</dbReference>
<evidence type="ECO:0000313" key="4">
    <source>
        <dbReference type="Proteomes" id="UP000191116"/>
    </source>
</evidence>
<dbReference type="Proteomes" id="UP000191116">
    <property type="component" value="Unassembled WGS sequence"/>
</dbReference>
<feature type="coiled-coil region" evidence="1">
    <location>
        <begin position="163"/>
        <end position="197"/>
    </location>
</feature>